<evidence type="ECO:0000313" key="1">
    <source>
        <dbReference type="EMBL" id="KAG8190621.1"/>
    </source>
</evidence>
<name>A0AAV6V4S2_9ARAC</name>
<sequence length="115" mass="13362">MNRYCSSVECRWSVSLKLAELREIIVEEEVDMLIIQEANITEDNIKFYQIRDFTMYGLFKKRKVASGILVAIRNKFTSSFEVVKEMNEHDLSEIAVVNIGQGKLNSGYMEKKFLV</sequence>
<keyword evidence="2" id="KW-1185">Reference proteome</keyword>
<dbReference type="Gene3D" id="3.60.10.10">
    <property type="entry name" value="Endonuclease/exonuclease/phosphatase"/>
    <property type="match status" value="1"/>
</dbReference>
<comment type="caution">
    <text evidence="1">The sequence shown here is derived from an EMBL/GenBank/DDBJ whole genome shotgun (WGS) entry which is preliminary data.</text>
</comment>
<dbReference type="Proteomes" id="UP000827092">
    <property type="component" value="Unassembled WGS sequence"/>
</dbReference>
<evidence type="ECO:0000313" key="2">
    <source>
        <dbReference type="Proteomes" id="UP000827092"/>
    </source>
</evidence>
<dbReference type="EMBL" id="JAFNEN010000179">
    <property type="protein sequence ID" value="KAG8190621.1"/>
    <property type="molecule type" value="Genomic_DNA"/>
</dbReference>
<protein>
    <recommendedName>
        <fullName evidence="3">Endonuclease/exonuclease/phosphatase domain-containing protein</fullName>
    </recommendedName>
</protein>
<organism evidence="1 2">
    <name type="scientific">Oedothorax gibbosus</name>
    <dbReference type="NCBI Taxonomy" id="931172"/>
    <lineage>
        <taxon>Eukaryota</taxon>
        <taxon>Metazoa</taxon>
        <taxon>Ecdysozoa</taxon>
        <taxon>Arthropoda</taxon>
        <taxon>Chelicerata</taxon>
        <taxon>Arachnida</taxon>
        <taxon>Araneae</taxon>
        <taxon>Araneomorphae</taxon>
        <taxon>Entelegynae</taxon>
        <taxon>Araneoidea</taxon>
        <taxon>Linyphiidae</taxon>
        <taxon>Erigoninae</taxon>
        <taxon>Oedothorax</taxon>
    </lineage>
</organism>
<accession>A0AAV6V4S2</accession>
<proteinExistence type="predicted"/>
<dbReference type="AlphaFoldDB" id="A0AAV6V4S2"/>
<reference evidence="1 2" key="1">
    <citation type="journal article" date="2022" name="Nat. Ecol. Evol.">
        <title>A masculinizing supergene underlies an exaggerated male reproductive morph in a spider.</title>
        <authorList>
            <person name="Hendrickx F."/>
            <person name="De Corte Z."/>
            <person name="Sonet G."/>
            <person name="Van Belleghem S.M."/>
            <person name="Kostlbacher S."/>
            <person name="Vangestel C."/>
        </authorList>
    </citation>
    <scope>NUCLEOTIDE SEQUENCE [LARGE SCALE GENOMIC DNA]</scope>
    <source>
        <strain evidence="1">W744_W776</strain>
    </source>
</reference>
<evidence type="ECO:0008006" key="3">
    <source>
        <dbReference type="Google" id="ProtNLM"/>
    </source>
</evidence>
<gene>
    <name evidence="1" type="ORF">JTE90_017885</name>
</gene>
<dbReference type="InterPro" id="IPR036691">
    <property type="entry name" value="Endo/exonu/phosph_ase_sf"/>
</dbReference>